<dbReference type="InterPro" id="IPR011010">
    <property type="entry name" value="DNA_brk_join_enz"/>
</dbReference>
<organism evidence="4 5">
    <name type="scientific">Nonomuraea maheshkhaliensis</name>
    <dbReference type="NCBI Taxonomy" id="419590"/>
    <lineage>
        <taxon>Bacteria</taxon>
        <taxon>Bacillati</taxon>
        <taxon>Actinomycetota</taxon>
        <taxon>Actinomycetes</taxon>
        <taxon>Streptosporangiales</taxon>
        <taxon>Streptosporangiaceae</taxon>
        <taxon>Nonomuraea</taxon>
    </lineage>
</organism>
<name>A0ABN2EP12_9ACTN</name>
<dbReference type="InterPro" id="IPR013762">
    <property type="entry name" value="Integrase-like_cat_sf"/>
</dbReference>
<dbReference type="InterPro" id="IPR002104">
    <property type="entry name" value="Integrase_catalytic"/>
</dbReference>
<feature type="domain" description="Tyr recombinase" evidence="3">
    <location>
        <begin position="364"/>
        <end position="574"/>
    </location>
</feature>
<dbReference type="PANTHER" id="PTHR30349">
    <property type="entry name" value="PHAGE INTEGRASE-RELATED"/>
    <property type="match status" value="1"/>
</dbReference>
<evidence type="ECO:0000313" key="4">
    <source>
        <dbReference type="EMBL" id="GAA1613282.1"/>
    </source>
</evidence>
<dbReference type="PROSITE" id="PS51898">
    <property type="entry name" value="TYR_RECOMBINASE"/>
    <property type="match status" value="1"/>
</dbReference>
<dbReference type="InterPro" id="IPR050090">
    <property type="entry name" value="Tyrosine_recombinase_XerCD"/>
</dbReference>
<comment type="caution">
    <text evidence="4">The sequence shown here is derived from an EMBL/GenBank/DDBJ whole genome shotgun (WGS) entry which is preliminary data.</text>
</comment>
<sequence length="729" mass="80698">MPKNQSTAAKKARQAARQGEKYTTALRAEQDPPAAVWLRVTLQFDITQDGPRLLDPQDRAAAALAMSGAWKLAKVPCPRVVVWLVRSGAERAVLLASLTFTSPPAGGGISAEELDSLAAAARHAVVMRGRTSVTATAELAPAADVAEFGAHAVENGQHSPEIAERDWWRRVLVRLTRDVTTGSPYTEPTHHRAGRVLELWQTGHKNWPIDTTQWTTNLDIDLMGFILDDAVTPLEVLEEMPPRLADPVEPAHARLTRRWARAVALFANAASDDTLTRADWVMVLNYADMTAVYHAFKNLTMDSGELYSAKHRRVLFGHLYATLDFGRAAGLMNDIPGAFARNANHRILDVEPNEDEIGKAIPETVIRQLDAHMGDLGRGITYGRLAENDIQAMCQMIYVILRDTGRRPNEVAALTRDCVEVIGGEHSLIYDNRKARRLRRRLPITAELAREILTWRQRVSRLPIPECSHGWLFPAITDTSGTPHIISNTISRIIRAWADAVPRLDSELPGPDGAPLPFDRLLVYPYAFRHSYAQRHADAGVAIDVLRDLMDHKDAQVTMGYYQVTAKRKREAMKALSRHVIDRGGRSAAFGSATAYEVRSVAVPFGNCVEPSNVKAGGQSCPIRFQCAGCGFYRPDPSYLLAIEEHLNSLRADRETAIALEVDDFVVRNLTDQITAFQQVADTMRETLARLSADERSEVEEASKVLRRSRAARGRSLPIVEVTQGPTAP</sequence>
<reference evidence="4 5" key="1">
    <citation type="journal article" date="2019" name="Int. J. Syst. Evol. Microbiol.">
        <title>The Global Catalogue of Microorganisms (GCM) 10K type strain sequencing project: providing services to taxonomists for standard genome sequencing and annotation.</title>
        <authorList>
            <consortium name="The Broad Institute Genomics Platform"/>
            <consortium name="The Broad Institute Genome Sequencing Center for Infectious Disease"/>
            <person name="Wu L."/>
            <person name="Ma J."/>
        </authorList>
    </citation>
    <scope>NUCLEOTIDE SEQUENCE [LARGE SCALE GENOMIC DNA]</scope>
    <source>
        <strain evidence="4 5">JCM 13929</strain>
    </source>
</reference>
<keyword evidence="5" id="KW-1185">Reference proteome</keyword>
<evidence type="ECO:0000256" key="2">
    <source>
        <dbReference type="SAM" id="MobiDB-lite"/>
    </source>
</evidence>
<dbReference type="EMBL" id="BAAAMU010000003">
    <property type="protein sequence ID" value="GAA1613282.1"/>
    <property type="molecule type" value="Genomic_DNA"/>
</dbReference>
<keyword evidence="1" id="KW-0233">DNA recombination</keyword>
<evidence type="ECO:0000259" key="3">
    <source>
        <dbReference type="PROSITE" id="PS51898"/>
    </source>
</evidence>
<feature type="region of interest" description="Disordered" evidence="2">
    <location>
        <begin position="1"/>
        <end position="26"/>
    </location>
</feature>
<proteinExistence type="predicted"/>
<dbReference type="SUPFAM" id="SSF56349">
    <property type="entry name" value="DNA breaking-rejoining enzymes"/>
    <property type="match status" value="1"/>
</dbReference>
<dbReference type="Gene3D" id="1.10.443.10">
    <property type="entry name" value="Intergrase catalytic core"/>
    <property type="match status" value="1"/>
</dbReference>
<accession>A0ABN2EP12</accession>
<evidence type="ECO:0000313" key="5">
    <source>
        <dbReference type="Proteomes" id="UP001500064"/>
    </source>
</evidence>
<gene>
    <name evidence="4" type="ORF">GCM10009733_006720</name>
</gene>
<dbReference type="Proteomes" id="UP001500064">
    <property type="component" value="Unassembled WGS sequence"/>
</dbReference>
<dbReference type="Pfam" id="PF00589">
    <property type="entry name" value="Phage_integrase"/>
    <property type="match status" value="1"/>
</dbReference>
<evidence type="ECO:0000256" key="1">
    <source>
        <dbReference type="ARBA" id="ARBA00023172"/>
    </source>
</evidence>
<protein>
    <recommendedName>
        <fullName evidence="3">Tyr recombinase domain-containing protein</fullName>
    </recommendedName>
</protein>